<dbReference type="InterPro" id="IPR036390">
    <property type="entry name" value="WH_DNA-bd_sf"/>
</dbReference>
<dbReference type="PANTHER" id="PTHR38768:SF1">
    <property type="entry name" value="UPF0502 PROTEIN YCEH"/>
    <property type="match status" value="1"/>
</dbReference>
<comment type="caution">
    <text evidence="3">The sequence shown here is derived from an EMBL/GenBank/DDBJ whole genome shotgun (WGS) entry which is preliminary data.</text>
</comment>
<dbReference type="SUPFAM" id="SSF46785">
    <property type="entry name" value="Winged helix' DNA-binding domain"/>
    <property type="match status" value="2"/>
</dbReference>
<dbReference type="RefSeq" id="WP_233054787.1">
    <property type="nucleotide sequence ID" value="NZ_JAIMJA010000030.1"/>
</dbReference>
<protein>
    <submittedName>
        <fullName evidence="3">DUF480 domain-containing protein</fullName>
    </submittedName>
</protein>
<evidence type="ECO:0000313" key="4">
    <source>
        <dbReference type="Proteomes" id="UP001201273"/>
    </source>
</evidence>
<comment type="similarity">
    <text evidence="1">Belongs to the UPF0502 family.</text>
</comment>
<dbReference type="Proteomes" id="UP001201273">
    <property type="component" value="Unassembled WGS sequence"/>
</dbReference>
<gene>
    <name evidence="3" type="ORF">K6Y31_19885</name>
</gene>
<sequence length="217" mass="24213">MEQNLSLFETRVLGCLFEKAVTTPDYYPLTSNGLLSACNQKSNRDPVLAMSDNDLQNTLDELNKKRLVTVESGFGSRVNKYAHRFCNTEFGELKLSDAELAIIGVLFLRGPQTPGELRTRTQRLHEFADVTEVEACLDAMSQRATPLVKKLARQAGKRESRYVHLFSEVNEAEFSVASVASENLGNDNSRLDQLESEVAALKQTVAELQQKISDLLD</sequence>
<name>A0ABS8WHC9_9GAMM</name>
<dbReference type="HAMAP" id="MF_01584">
    <property type="entry name" value="UPF0502"/>
    <property type="match status" value="1"/>
</dbReference>
<proteinExistence type="inferred from homology"/>
<dbReference type="EMBL" id="JAIMJA010000030">
    <property type="protein sequence ID" value="MCE2597041.1"/>
    <property type="molecule type" value="Genomic_DNA"/>
</dbReference>
<dbReference type="InterPro" id="IPR007432">
    <property type="entry name" value="DUF480"/>
</dbReference>
<evidence type="ECO:0000256" key="1">
    <source>
        <dbReference type="HAMAP-Rule" id="MF_01584"/>
    </source>
</evidence>
<organism evidence="3 4">
    <name type="scientific">Motilimonas cestriensis</name>
    <dbReference type="NCBI Taxonomy" id="2742685"/>
    <lineage>
        <taxon>Bacteria</taxon>
        <taxon>Pseudomonadati</taxon>
        <taxon>Pseudomonadota</taxon>
        <taxon>Gammaproteobacteria</taxon>
        <taxon>Alteromonadales</taxon>
        <taxon>Alteromonadales genera incertae sedis</taxon>
        <taxon>Motilimonas</taxon>
    </lineage>
</organism>
<evidence type="ECO:0000256" key="2">
    <source>
        <dbReference type="SAM" id="Coils"/>
    </source>
</evidence>
<keyword evidence="2" id="KW-0175">Coiled coil</keyword>
<keyword evidence="4" id="KW-1185">Reference proteome</keyword>
<dbReference type="PANTHER" id="PTHR38768">
    <property type="entry name" value="UPF0502 PROTEIN YCEH"/>
    <property type="match status" value="1"/>
</dbReference>
<evidence type="ECO:0000313" key="3">
    <source>
        <dbReference type="EMBL" id="MCE2597041.1"/>
    </source>
</evidence>
<dbReference type="Gene3D" id="1.10.10.10">
    <property type="entry name" value="Winged helix-like DNA-binding domain superfamily/Winged helix DNA-binding domain"/>
    <property type="match status" value="2"/>
</dbReference>
<feature type="coiled-coil region" evidence="2">
    <location>
        <begin position="184"/>
        <end position="211"/>
    </location>
</feature>
<reference evidence="3 4" key="1">
    <citation type="journal article" date="2022" name="Environ. Microbiol. Rep.">
        <title>Eco-phylogenetic analyses reveal divergent evolution of vitamin B12 metabolism in the marine bacterial family 'Psychromonadaceae'.</title>
        <authorList>
            <person name="Jin X."/>
            <person name="Yang Y."/>
            <person name="Cao H."/>
            <person name="Gao B."/>
            <person name="Zhao Z."/>
        </authorList>
    </citation>
    <scope>NUCLEOTIDE SEQUENCE [LARGE SCALE GENOMIC DNA]</scope>
    <source>
        <strain evidence="3 4">MKS20</strain>
    </source>
</reference>
<dbReference type="Pfam" id="PF04337">
    <property type="entry name" value="DUF480"/>
    <property type="match status" value="1"/>
</dbReference>
<dbReference type="InterPro" id="IPR036388">
    <property type="entry name" value="WH-like_DNA-bd_sf"/>
</dbReference>
<accession>A0ABS8WHC9</accession>